<dbReference type="Proteomes" id="UP000216312">
    <property type="component" value="Unassembled WGS sequence"/>
</dbReference>
<dbReference type="EMBL" id="NMUJ01000013">
    <property type="protein sequence ID" value="OYV03262.1"/>
    <property type="molecule type" value="Genomic_DNA"/>
</dbReference>
<evidence type="ECO:0008006" key="3">
    <source>
        <dbReference type="Google" id="ProtNLM"/>
    </source>
</evidence>
<protein>
    <recommendedName>
        <fullName evidence="3">Secretion system C-terminal sorting domain-containing protein</fullName>
    </recommendedName>
</protein>
<gene>
    <name evidence="1" type="ORF">CGW93_01730</name>
</gene>
<name>A0A257LV14_UNCW3</name>
<comment type="caution">
    <text evidence="1">The sequence shown here is derived from an EMBL/GenBank/DDBJ whole genome shotgun (WGS) entry which is preliminary data.</text>
</comment>
<evidence type="ECO:0000313" key="1">
    <source>
        <dbReference type="EMBL" id="OYV03262.1"/>
    </source>
</evidence>
<evidence type="ECO:0000313" key="2">
    <source>
        <dbReference type="Proteomes" id="UP000216312"/>
    </source>
</evidence>
<sequence>MLKQVSSVWVLILILFIGLMGLTMASTLTAKEYTDVWLLPTVPGTSSKTAPIVKGGEKQVDIWLRYDDNEANSVLLGLEDVDTLCVVFEPPAACSVLAMEFCAICYYVTSHTTVEKFIAVSDSVPGPWQFVAGPVPSKPIDTVWTWDTLWVDPENIPDVGTNPFVAGWIKVLSDTAPNPRITPNVDPPWHSFLYRHEPANGGPPGWYPSWHQFWIRALVRVYEDMPPIIHSVDKLPWSYATGSRTVTTEVEDAIGIPEDNWGVASATLVYNVNGGDWQTISMGCVDTIETIGDNIKHGIWAADIPGVGVGDSVSYYVVAEDLSGLGDTWRTIYWYKIIEGTPGNIFFYNDDFYGPPFTPDFVGMVYENVDYWDGDVQGTPDSSVIAFYTPGKGPGAPVILWNSWGGETFAEVVKAGVIQSFLDAGGNLFMSGQDFLYGLTGTYDEVEWEAGTFPYDYLKFYVTVDDPELVSPCDYAIFHGDPADTITAPFEDGIYVWPYIWAGTCYAWYGEIVETDAIPIFFYEEGEISGTRYESDKGYKYVFLYWPFAYIVEVEADTWTGAYDEDAGKTLVRRILRWFGIPVGVEEEPMAKPVIHVPTVFTNAINISYEVSNELPLDVKLYDLTGRKLDELSIKVTGKGTYSWDASYLPVGVYFMKLDLGDRSSCDDKLGMGGDDVKASYK</sequence>
<proteinExistence type="predicted"/>
<reference evidence="2" key="1">
    <citation type="submission" date="2017-07" db="EMBL/GenBank/DDBJ databases">
        <title>Novel pathways for hydrocarbon cycling and metabolic interdependencies in hydrothermal sediment communities.</title>
        <authorList>
            <person name="Dombrowski N."/>
            <person name="Seitz K."/>
            <person name="Teske A."/>
            <person name="Baker B."/>
        </authorList>
    </citation>
    <scope>NUCLEOTIDE SEQUENCE [LARGE SCALE GENOMIC DNA]</scope>
</reference>
<dbReference type="AlphaFoldDB" id="A0A257LV14"/>
<accession>A0A257LV14</accession>
<organism evidence="1 2">
    <name type="scientific">candidate division WOR-3 bacterium 4484_18</name>
    <dbReference type="NCBI Taxonomy" id="2020626"/>
    <lineage>
        <taxon>Bacteria</taxon>
        <taxon>Bacteria division WOR-3</taxon>
    </lineage>
</organism>